<proteinExistence type="inferred from homology"/>
<evidence type="ECO:0000313" key="4">
    <source>
        <dbReference type="Proteomes" id="UP000321555"/>
    </source>
</evidence>
<dbReference type="Gene3D" id="3.40.50.1820">
    <property type="entry name" value="alpha/beta hydrolase"/>
    <property type="match status" value="1"/>
</dbReference>
<protein>
    <submittedName>
        <fullName evidence="3">Thioesterase</fullName>
    </submittedName>
</protein>
<organism evidence="3 4">
    <name type="scientific">Cytobacillus dafuensis</name>
    <name type="common">Bacillus dafuensis</name>
    <dbReference type="NCBI Taxonomy" id="1742359"/>
    <lineage>
        <taxon>Bacteria</taxon>
        <taxon>Bacillati</taxon>
        <taxon>Bacillota</taxon>
        <taxon>Bacilli</taxon>
        <taxon>Bacillales</taxon>
        <taxon>Bacillaceae</taxon>
        <taxon>Cytobacillus</taxon>
    </lineage>
</organism>
<dbReference type="GO" id="GO:0008610">
    <property type="term" value="P:lipid biosynthetic process"/>
    <property type="evidence" value="ECO:0007669"/>
    <property type="project" value="TreeGrafter"/>
</dbReference>
<name>A0A5B8Z1X3_CYTDA</name>
<dbReference type="RefSeq" id="WP_057774801.1">
    <property type="nucleotide sequence ID" value="NZ_CP042593.1"/>
</dbReference>
<sequence>MNPDSSLRKWCLNKTFKSNPKMRILLFPYACGGASIYRTWHNFFPSEIEVIPIQLPGRENRLSEKPYTSIVELTDYLFETLKPLYDKPLALFGHSMGSLITYELSIRLEHAGIIPAHLFVSAHSSPKKGKLGTNDHLLSDEKLISRLRELSFTPEPVLQNQDLMQLLLPMIRADFTMCETYDYKEHPTLNCPLTVFGGTNDREVSLNELDHWKPYTNASFSKVTITGDHFFVHDQASTIISNISEKITQNTFDY</sequence>
<evidence type="ECO:0000313" key="3">
    <source>
        <dbReference type="EMBL" id="QED47030.1"/>
    </source>
</evidence>
<dbReference type="InterPro" id="IPR001031">
    <property type="entry name" value="Thioesterase"/>
</dbReference>
<dbReference type="AlphaFoldDB" id="A0A5B8Z1X3"/>
<dbReference type="PANTHER" id="PTHR11487">
    <property type="entry name" value="THIOESTERASE"/>
    <property type="match status" value="1"/>
</dbReference>
<comment type="similarity">
    <text evidence="1">Belongs to the thioesterase family.</text>
</comment>
<dbReference type="Proteomes" id="UP000321555">
    <property type="component" value="Chromosome"/>
</dbReference>
<dbReference type="STRING" id="1742359.GCA_001439625_04044"/>
<feature type="domain" description="Thioesterase" evidence="2">
    <location>
        <begin position="23"/>
        <end position="246"/>
    </location>
</feature>
<gene>
    <name evidence="3" type="ORF">FSZ17_07110</name>
</gene>
<reference evidence="4" key="1">
    <citation type="submission" date="2019-08" db="EMBL/GenBank/DDBJ databases">
        <authorList>
            <person name="Zheng X."/>
        </authorList>
    </citation>
    <scope>NUCLEOTIDE SEQUENCE [LARGE SCALE GENOMIC DNA]</scope>
    <source>
        <strain evidence="4">FJAT-25496</strain>
    </source>
</reference>
<dbReference type="EMBL" id="CP042593">
    <property type="protein sequence ID" value="QED47030.1"/>
    <property type="molecule type" value="Genomic_DNA"/>
</dbReference>
<dbReference type="Pfam" id="PF00975">
    <property type="entry name" value="Thioesterase"/>
    <property type="match status" value="1"/>
</dbReference>
<dbReference type="PANTHER" id="PTHR11487:SF0">
    <property type="entry name" value="S-ACYL FATTY ACID SYNTHASE THIOESTERASE, MEDIUM CHAIN"/>
    <property type="match status" value="1"/>
</dbReference>
<dbReference type="InterPro" id="IPR012223">
    <property type="entry name" value="TEII"/>
</dbReference>
<keyword evidence="4" id="KW-1185">Reference proteome</keyword>
<evidence type="ECO:0000259" key="2">
    <source>
        <dbReference type="Pfam" id="PF00975"/>
    </source>
</evidence>
<evidence type="ECO:0000256" key="1">
    <source>
        <dbReference type="ARBA" id="ARBA00007169"/>
    </source>
</evidence>
<dbReference type="OrthoDB" id="2213423at2"/>
<dbReference type="InterPro" id="IPR029058">
    <property type="entry name" value="AB_hydrolase_fold"/>
</dbReference>
<accession>A0A5B8Z1X3</accession>
<dbReference type="KEGG" id="bda:FSZ17_07110"/>
<dbReference type="SUPFAM" id="SSF53474">
    <property type="entry name" value="alpha/beta-Hydrolases"/>
    <property type="match status" value="1"/>
</dbReference>